<sequence length="217" mass="24306">MLLETCMETSEDKSTPGRQWSLQEVRSLVCSYLHQAFIADTMLCKLVHFQTYPSELLDVVIRGVPSMHICLDFLQELMQQPSLNKQIFGIQLLSHVSLQYALPKSLNLCVTALNLLYALLGGISSAQRVKLFKPVLPALVRISEAFPPLTEDIVNLLMQLAKICESQASLASHFDAHLGKGLEIASQDSIELCELTQRMFSEILDKAVLRGNVYKQE</sequence>
<protein>
    <submittedName>
        <fullName evidence="1">Uncharacterized protein</fullName>
    </submittedName>
</protein>
<dbReference type="Pfam" id="PF14750">
    <property type="entry name" value="INTS2"/>
    <property type="match status" value="1"/>
</dbReference>
<evidence type="ECO:0000313" key="2">
    <source>
        <dbReference type="Proteomes" id="UP001162164"/>
    </source>
</evidence>
<comment type="caution">
    <text evidence="1">The sequence shown here is derived from an EMBL/GenBank/DDBJ whole genome shotgun (WGS) entry which is preliminary data.</text>
</comment>
<name>A0ABQ9JUY3_9CUCU</name>
<dbReference type="InterPro" id="IPR029321">
    <property type="entry name" value="INTS2"/>
</dbReference>
<proteinExistence type="predicted"/>
<reference evidence="1" key="1">
    <citation type="journal article" date="2023" name="Insect Mol. Biol.">
        <title>Genome sequencing provides insights into the evolution of gene families encoding plant cell wall-degrading enzymes in longhorned beetles.</title>
        <authorList>
            <person name="Shin N.R."/>
            <person name="Okamura Y."/>
            <person name="Kirsch R."/>
            <person name="Pauchet Y."/>
        </authorList>
    </citation>
    <scope>NUCLEOTIDE SEQUENCE</scope>
    <source>
        <strain evidence="1">MMC_N1</strain>
    </source>
</reference>
<dbReference type="PANTHER" id="PTHR28608:SF1">
    <property type="entry name" value="INTEGRATOR COMPLEX SUBUNIT 2"/>
    <property type="match status" value="1"/>
</dbReference>
<dbReference type="PANTHER" id="PTHR28608">
    <property type="entry name" value="INTEGRATOR COMPLEX SUBUNIT 2"/>
    <property type="match status" value="1"/>
</dbReference>
<dbReference type="Proteomes" id="UP001162164">
    <property type="component" value="Unassembled WGS sequence"/>
</dbReference>
<dbReference type="EMBL" id="JAPWTJ010000153">
    <property type="protein sequence ID" value="KAJ8981975.1"/>
    <property type="molecule type" value="Genomic_DNA"/>
</dbReference>
<organism evidence="1 2">
    <name type="scientific">Molorchus minor</name>
    <dbReference type="NCBI Taxonomy" id="1323400"/>
    <lineage>
        <taxon>Eukaryota</taxon>
        <taxon>Metazoa</taxon>
        <taxon>Ecdysozoa</taxon>
        <taxon>Arthropoda</taxon>
        <taxon>Hexapoda</taxon>
        <taxon>Insecta</taxon>
        <taxon>Pterygota</taxon>
        <taxon>Neoptera</taxon>
        <taxon>Endopterygota</taxon>
        <taxon>Coleoptera</taxon>
        <taxon>Polyphaga</taxon>
        <taxon>Cucujiformia</taxon>
        <taxon>Chrysomeloidea</taxon>
        <taxon>Cerambycidae</taxon>
        <taxon>Lamiinae</taxon>
        <taxon>Monochamini</taxon>
        <taxon>Molorchus</taxon>
    </lineage>
</organism>
<evidence type="ECO:0000313" key="1">
    <source>
        <dbReference type="EMBL" id="KAJ8981975.1"/>
    </source>
</evidence>
<accession>A0ABQ9JUY3</accession>
<gene>
    <name evidence="1" type="ORF">NQ317_002149</name>
</gene>
<keyword evidence="2" id="KW-1185">Reference proteome</keyword>